<accession>A0AAV5SXS1</accession>
<feature type="region of interest" description="Disordered" evidence="1">
    <location>
        <begin position="566"/>
        <end position="615"/>
    </location>
</feature>
<sequence>VHRGRTRSISPHHHRNPGVPDRTRVAPPHYSNPMHPMGPAPVGHYGPGRPPPYPHYGIPYGPGVYSNPFGPGGYLPYAANYNQPYHGPDYGRPPSHVKEEFRDEIRDLPSAPVRPKDKSEWKKGRDAEEEKRRLSNERRHEKERKKRIEEEKEQRWRKAEEEERSRRERAGKDKRQSDSERRARSQLKSFSGAQPKREVSTVSMTREELEELKAKCMAEGEQKALADARKAEAIGRLESCLQKVEDGKNEPEPMEVEESDMVESSIPTSSSNTVIVPIPLIIKSEPHEEENEPRADNRKQEIPQPTEVVKKEADDKEGKERTRKGEDEGDRVVKKEVDDEIEIIENPPAEVVPVSDDEGTVTADSLSKERKEEGPSASKPVVEEEELWVIATKRGRKKNTVFDLSKVKKEKEDESGRKVRDSSEPIIPFNASRVKPEPADIRTSGATGVLSDTIPHSGKVKTEAVDDGPRRDTVAGSTVDAVPATVPEDTVAVPVTVALILARSPSQPLPDFNDEEQPRPLQQLQPIGEEEGGEVQPRPVQHLQPIVEEGSDVEAALTAARRLIRQIGETVHSQHQQPQQQPQRPVRQSRPPRQVHQPSAGSFLHSLRTASRKRRLCCDEDEGEWIAKRVRIEEEVEE</sequence>
<dbReference type="EMBL" id="BTSX01000003">
    <property type="protein sequence ID" value="GMS87965.1"/>
    <property type="molecule type" value="Genomic_DNA"/>
</dbReference>
<evidence type="ECO:0000313" key="2">
    <source>
        <dbReference type="EMBL" id="GMS87965.1"/>
    </source>
</evidence>
<reference evidence="2" key="1">
    <citation type="submission" date="2023-10" db="EMBL/GenBank/DDBJ databases">
        <title>Genome assembly of Pristionchus species.</title>
        <authorList>
            <person name="Yoshida K."/>
            <person name="Sommer R.J."/>
        </authorList>
    </citation>
    <scope>NUCLEOTIDE SEQUENCE</scope>
    <source>
        <strain evidence="2">RS0144</strain>
    </source>
</reference>
<feature type="region of interest" description="Disordered" evidence="1">
    <location>
        <begin position="242"/>
        <end position="381"/>
    </location>
</feature>
<gene>
    <name evidence="2" type="ORF">PENTCL1PPCAC_10140</name>
</gene>
<comment type="caution">
    <text evidence="2">The sequence shown here is derived from an EMBL/GenBank/DDBJ whole genome shotgun (WGS) entry which is preliminary data.</text>
</comment>
<feature type="region of interest" description="Disordered" evidence="1">
    <location>
        <begin position="408"/>
        <end position="475"/>
    </location>
</feature>
<evidence type="ECO:0000256" key="1">
    <source>
        <dbReference type="SAM" id="MobiDB-lite"/>
    </source>
</evidence>
<dbReference type="Proteomes" id="UP001432027">
    <property type="component" value="Unassembled WGS sequence"/>
</dbReference>
<feature type="compositionally biased region" description="Basic and acidic residues" evidence="1">
    <location>
        <begin position="460"/>
        <end position="473"/>
    </location>
</feature>
<feature type="non-terminal residue" evidence="2">
    <location>
        <position position="1"/>
    </location>
</feature>
<feature type="compositionally biased region" description="Basic residues" evidence="1">
    <location>
        <begin position="1"/>
        <end position="16"/>
    </location>
</feature>
<feature type="region of interest" description="Disordered" evidence="1">
    <location>
        <begin position="505"/>
        <end position="551"/>
    </location>
</feature>
<organism evidence="2 3">
    <name type="scientific">Pristionchus entomophagus</name>
    <dbReference type="NCBI Taxonomy" id="358040"/>
    <lineage>
        <taxon>Eukaryota</taxon>
        <taxon>Metazoa</taxon>
        <taxon>Ecdysozoa</taxon>
        <taxon>Nematoda</taxon>
        <taxon>Chromadorea</taxon>
        <taxon>Rhabditida</taxon>
        <taxon>Rhabditina</taxon>
        <taxon>Diplogasteromorpha</taxon>
        <taxon>Diplogasteroidea</taxon>
        <taxon>Neodiplogasteridae</taxon>
        <taxon>Pristionchus</taxon>
    </lineage>
</organism>
<feature type="compositionally biased region" description="Basic and acidic residues" evidence="1">
    <location>
        <begin position="308"/>
        <end position="337"/>
    </location>
</feature>
<feature type="compositionally biased region" description="Acidic residues" evidence="1">
    <location>
        <begin position="252"/>
        <end position="261"/>
    </location>
</feature>
<feature type="compositionally biased region" description="Basic and acidic residues" evidence="1">
    <location>
        <begin position="292"/>
        <end position="301"/>
    </location>
</feature>
<feature type="compositionally biased region" description="Basic and acidic residues" evidence="1">
    <location>
        <begin position="408"/>
        <end position="423"/>
    </location>
</feature>
<name>A0AAV5SXS1_9BILA</name>
<feature type="compositionally biased region" description="Basic and acidic residues" evidence="1">
    <location>
        <begin position="195"/>
        <end position="205"/>
    </location>
</feature>
<feature type="region of interest" description="Disordered" evidence="1">
    <location>
        <begin position="69"/>
        <end position="205"/>
    </location>
</feature>
<feature type="compositionally biased region" description="Low complexity" evidence="1">
    <location>
        <begin position="571"/>
        <end position="599"/>
    </location>
</feature>
<feature type="compositionally biased region" description="Basic and acidic residues" evidence="1">
    <location>
        <begin position="96"/>
        <end position="107"/>
    </location>
</feature>
<keyword evidence="3" id="KW-1185">Reference proteome</keyword>
<evidence type="ECO:0000313" key="3">
    <source>
        <dbReference type="Proteomes" id="UP001432027"/>
    </source>
</evidence>
<proteinExistence type="predicted"/>
<feature type="compositionally biased region" description="Low complexity" evidence="1">
    <location>
        <begin position="344"/>
        <end position="354"/>
    </location>
</feature>
<protein>
    <submittedName>
        <fullName evidence="2">Uncharacterized protein</fullName>
    </submittedName>
</protein>
<dbReference type="AlphaFoldDB" id="A0AAV5SXS1"/>
<feature type="compositionally biased region" description="Polar residues" evidence="1">
    <location>
        <begin position="265"/>
        <end position="274"/>
    </location>
</feature>
<feature type="compositionally biased region" description="Basic and acidic residues" evidence="1">
    <location>
        <begin position="114"/>
        <end position="183"/>
    </location>
</feature>
<feature type="region of interest" description="Disordered" evidence="1">
    <location>
        <begin position="1"/>
        <end position="55"/>
    </location>
</feature>